<dbReference type="CDD" id="cd16917">
    <property type="entry name" value="HATPase_UhpB-NarQ-NarX-like"/>
    <property type="match status" value="1"/>
</dbReference>
<evidence type="ECO:0000256" key="10">
    <source>
        <dbReference type="ARBA" id="ARBA00022741"/>
    </source>
</evidence>
<evidence type="ECO:0000256" key="6">
    <source>
        <dbReference type="ARBA" id="ARBA00022485"/>
    </source>
</evidence>
<keyword evidence="15" id="KW-0411">Iron-sulfur</keyword>
<evidence type="ECO:0000256" key="9">
    <source>
        <dbReference type="ARBA" id="ARBA00022723"/>
    </source>
</evidence>
<evidence type="ECO:0000256" key="17">
    <source>
        <dbReference type="ARBA" id="ARBA00030800"/>
    </source>
</evidence>
<dbReference type="Pfam" id="PF07730">
    <property type="entry name" value="HisKA_3"/>
    <property type="match status" value="1"/>
</dbReference>
<keyword evidence="6" id="KW-0004">4Fe-4S</keyword>
<dbReference type="SMART" id="SM00387">
    <property type="entry name" value="HATPase_c"/>
    <property type="match status" value="1"/>
</dbReference>
<evidence type="ECO:0000256" key="18">
    <source>
        <dbReference type="SAM" id="Coils"/>
    </source>
</evidence>
<keyword evidence="18" id="KW-0175">Coiled coil</keyword>
<dbReference type="GO" id="GO:0051539">
    <property type="term" value="F:4 iron, 4 sulfur cluster binding"/>
    <property type="evidence" value="ECO:0007669"/>
    <property type="project" value="UniProtKB-KW"/>
</dbReference>
<dbReference type="EC" id="2.7.13.3" evidence="4"/>
<evidence type="ECO:0000313" key="21">
    <source>
        <dbReference type="Proteomes" id="UP001153387"/>
    </source>
</evidence>
<keyword evidence="13" id="KW-0408">Iron</keyword>
<dbReference type="InterPro" id="IPR036890">
    <property type="entry name" value="HATPase_C_sf"/>
</dbReference>
<dbReference type="Gene3D" id="3.30.565.10">
    <property type="entry name" value="Histidine kinase-like ATPase, C-terminal domain"/>
    <property type="match status" value="1"/>
</dbReference>
<comment type="function">
    <text evidence="16">Member of the two-component regulatory system NreB/NreC involved in the control of dissimilatory nitrate/nitrite reduction in response to oxygen. NreB functions as a direct oxygen sensor histidine kinase which is autophosphorylated, in the absence of oxygen, probably at the conserved histidine residue, and transfers its phosphate group probably to a conserved aspartate residue of NreC. NreB/NreC activates the expression of the nitrate (narGHJI) and nitrite (nir) reductase operons, as well as the putative nitrate transporter gene narT.</text>
</comment>
<dbReference type="PRINTS" id="PR00344">
    <property type="entry name" value="BCTRLSENSOR"/>
</dbReference>
<evidence type="ECO:0000256" key="3">
    <source>
        <dbReference type="ARBA" id="ARBA00004496"/>
    </source>
</evidence>
<accession>A0A9X4KI10</accession>
<dbReference type="GO" id="GO:0016020">
    <property type="term" value="C:membrane"/>
    <property type="evidence" value="ECO:0007669"/>
    <property type="project" value="InterPro"/>
</dbReference>
<keyword evidence="21" id="KW-1185">Reference proteome</keyword>
<dbReference type="InterPro" id="IPR003594">
    <property type="entry name" value="HATPase_dom"/>
</dbReference>
<dbReference type="InterPro" id="IPR005467">
    <property type="entry name" value="His_kinase_dom"/>
</dbReference>
<dbReference type="InterPro" id="IPR004358">
    <property type="entry name" value="Sig_transdc_His_kin-like_C"/>
</dbReference>
<dbReference type="GO" id="GO:0046983">
    <property type="term" value="F:protein dimerization activity"/>
    <property type="evidence" value="ECO:0007669"/>
    <property type="project" value="InterPro"/>
</dbReference>
<dbReference type="GO" id="GO:0005737">
    <property type="term" value="C:cytoplasm"/>
    <property type="evidence" value="ECO:0007669"/>
    <property type="project" value="UniProtKB-SubCell"/>
</dbReference>
<dbReference type="Proteomes" id="UP001153387">
    <property type="component" value="Unassembled WGS sequence"/>
</dbReference>
<protein>
    <recommendedName>
        <fullName evidence="5">Oxygen sensor histidine kinase NreB</fullName>
        <ecNumber evidence="4">2.7.13.3</ecNumber>
    </recommendedName>
    <alternativeName>
        <fullName evidence="17">Nitrogen regulation protein B</fullName>
    </alternativeName>
</protein>
<keyword evidence="11 20" id="KW-0418">Kinase</keyword>
<evidence type="ECO:0000313" key="20">
    <source>
        <dbReference type="EMBL" id="MDG0792599.1"/>
    </source>
</evidence>
<dbReference type="InterPro" id="IPR011712">
    <property type="entry name" value="Sig_transdc_His_kin_sub3_dim/P"/>
</dbReference>
<keyword evidence="14" id="KW-0902">Two-component regulatory system</keyword>
<dbReference type="SUPFAM" id="SSF55781">
    <property type="entry name" value="GAF domain-like"/>
    <property type="match status" value="1"/>
</dbReference>
<dbReference type="Pfam" id="PF02518">
    <property type="entry name" value="HATPase_c"/>
    <property type="match status" value="1"/>
</dbReference>
<dbReference type="RefSeq" id="WP_277566379.1">
    <property type="nucleotide sequence ID" value="NZ_JAPDHZ010000003.1"/>
</dbReference>
<evidence type="ECO:0000259" key="19">
    <source>
        <dbReference type="PROSITE" id="PS50109"/>
    </source>
</evidence>
<sequence length="351" mass="38189">MEELGTRFEWPYVAMIGLEGADMRMRAVFEAGRAREQSDVLPAHTAEMFRGGMARHRYGLGSGCAPELRGTPLSLPGEPEVRAAFIVPFAYADDTFGLILVCSLPGAELGKVDVEVLEALSEQIAAAFVSERDEESRRELARLEERNRLARDLHDSVTQMLFSLSMTAKGVEAQLAAGELDAARDNVGDMRTLSQTALKEMRTLIRQLRPSDLEEGVLQALAVYAGRIGLRVRTRQSGSVRRLPDGMEEALRGIGQEALNNIVKHAGVREATIELDLRSGEVSLRIADGGRGMEARQRSGSDDGVPADGHSIGLATMRERCEAFGGKLHIYGGDGLGTTVEAILPIKEFRT</sequence>
<keyword evidence="9" id="KW-0479">Metal-binding</keyword>
<name>A0A9X4KI10_9BACL</name>
<keyword evidence="10" id="KW-0547">Nucleotide-binding</keyword>
<dbReference type="InterPro" id="IPR050482">
    <property type="entry name" value="Sensor_HK_TwoCompSys"/>
</dbReference>
<feature type="coiled-coil region" evidence="18">
    <location>
        <begin position="126"/>
        <end position="153"/>
    </location>
</feature>
<dbReference type="GO" id="GO:0000155">
    <property type="term" value="F:phosphorelay sensor kinase activity"/>
    <property type="evidence" value="ECO:0007669"/>
    <property type="project" value="InterPro"/>
</dbReference>
<dbReference type="SUPFAM" id="SSF55874">
    <property type="entry name" value="ATPase domain of HSP90 chaperone/DNA topoisomerase II/histidine kinase"/>
    <property type="match status" value="1"/>
</dbReference>
<evidence type="ECO:0000256" key="7">
    <source>
        <dbReference type="ARBA" id="ARBA00022490"/>
    </source>
</evidence>
<evidence type="ECO:0000256" key="15">
    <source>
        <dbReference type="ARBA" id="ARBA00023014"/>
    </source>
</evidence>
<dbReference type="PANTHER" id="PTHR24421">
    <property type="entry name" value="NITRATE/NITRITE SENSOR PROTEIN NARX-RELATED"/>
    <property type="match status" value="1"/>
</dbReference>
<keyword evidence="12" id="KW-0067">ATP-binding</keyword>
<evidence type="ECO:0000256" key="5">
    <source>
        <dbReference type="ARBA" id="ARBA00017322"/>
    </source>
</evidence>
<evidence type="ECO:0000256" key="1">
    <source>
        <dbReference type="ARBA" id="ARBA00000085"/>
    </source>
</evidence>
<comment type="subcellular location">
    <subcellularLocation>
        <location evidence="3">Cytoplasm</location>
    </subcellularLocation>
</comment>
<organism evidence="20 21">
    <name type="scientific">Cohnella ginsengisoli</name>
    <dbReference type="NCBI Taxonomy" id="425004"/>
    <lineage>
        <taxon>Bacteria</taxon>
        <taxon>Bacillati</taxon>
        <taxon>Bacillota</taxon>
        <taxon>Bacilli</taxon>
        <taxon>Bacillales</taxon>
        <taxon>Paenibacillaceae</taxon>
        <taxon>Cohnella</taxon>
    </lineage>
</organism>
<dbReference type="PANTHER" id="PTHR24421:SF40">
    <property type="entry name" value="SENSOR HISTIDINE KINASE YHCY"/>
    <property type="match status" value="1"/>
</dbReference>
<keyword evidence="8" id="KW-0808">Transferase</keyword>
<proteinExistence type="predicted"/>
<evidence type="ECO:0000256" key="16">
    <source>
        <dbReference type="ARBA" id="ARBA00024827"/>
    </source>
</evidence>
<reference evidence="20 21" key="1">
    <citation type="submission" date="2022-10" db="EMBL/GenBank/DDBJ databases">
        <title>Comparative genomic analysis of Cohnella hashimotonis sp. nov., isolated from the International Space Station.</title>
        <authorList>
            <person name="Simpson A."/>
            <person name="Venkateswaran K."/>
        </authorList>
    </citation>
    <scope>NUCLEOTIDE SEQUENCE [LARGE SCALE GENOMIC DNA]</scope>
    <source>
        <strain evidence="20 21">DSM 18997</strain>
    </source>
</reference>
<dbReference type="AlphaFoldDB" id="A0A9X4KI10"/>
<evidence type="ECO:0000256" key="13">
    <source>
        <dbReference type="ARBA" id="ARBA00023004"/>
    </source>
</evidence>
<feature type="domain" description="Histidine kinase" evidence="19">
    <location>
        <begin position="148"/>
        <end position="348"/>
    </location>
</feature>
<evidence type="ECO:0000256" key="14">
    <source>
        <dbReference type="ARBA" id="ARBA00023012"/>
    </source>
</evidence>
<comment type="catalytic activity">
    <reaction evidence="1">
        <text>ATP + protein L-histidine = ADP + protein N-phospho-L-histidine.</text>
        <dbReference type="EC" id="2.7.13.3"/>
    </reaction>
</comment>
<dbReference type="GO" id="GO:0005524">
    <property type="term" value="F:ATP binding"/>
    <property type="evidence" value="ECO:0007669"/>
    <property type="project" value="UniProtKB-KW"/>
</dbReference>
<gene>
    <name evidence="20" type="ORF">OMP38_18235</name>
</gene>
<evidence type="ECO:0000256" key="11">
    <source>
        <dbReference type="ARBA" id="ARBA00022777"/>
    </source>
</evidence>
<dbReference type="Gene3D" id="1.20.5.1930">
    <property type="match status" value="1"/>
</dbReference>
<evidence type="ECO:0000256" key="8">
    <source>
        <dbReference type="ARBA" id="ARBA00022679"/>
    </source>
</evidence>
<comment type="cofactor">
    <cofactor evidence="2">
        <name>[4Fe-4S] cluster</name>
        <dbReference type="ChEBI" id="CHEBI:49883"/>
    </cofactor>
</comment>
<evidence type="ECO:0000256" key="2">
    <source>
        <dbReference type="ARBA" id="ARBA00001966"/>
    </source>
</evidence>
<comment type="caution">
    <text evidence="20">The sequence shown here is derived from an EMBL/GenBank/DDBJ whole genome shotgun (WGS) entry which is preliminary data.</text>
</comment>
<evidence type="ECO:0000256" key="4">
    <source>
        <dbReference type="ARBA" id="ARBA00012438"/>
    </source>
</evidence>
<evidence type="ECO:0000256" key="12">
    <source>
        <dbReference type="ARBA" id="ARBA00022840"/>
    </source>
</evidence>
<keyword evidence="7" id="KW-0963">Cytoplasm</keyword>
<dbReference type="EMBL" id="JAPDHZ010000003">
    <property type="protein sequence ID" value="MDG0792599.1"/>
    <property type="molecule type" value="Genomic_DNA"/>
</dbReference>
<dbReference type="PROSITE" id="PS50109">
    <property type="entry name" value="HIS_KIN"/>
    <property type="match status" value="1"/>
</dbReference>
<dbReference type="GO" id="GO:0046872">
    <property type="term" value="F:metal ion binding"/>
    <property type="evidence" value="ECO:0007669"/>
    <property type="project" value="UniProtKB-KW"/>
</dbReference>